<accession>A0AAE0YLR3</accession>
<proteinExistence type="predicted"/>
<protein>
    <submittedName>
        <fullName evidence="1">Uncharacterized protein</fullName>
    </submittedName>
</protein>
<evidence type="ECO:0000313" key="2">
    <source>
        <dbReference type="Proteomes" id="UP001283361"/>
    </source>
</evidence>
<dbReference type="AlphaFoldDB" id="A0AAE0YLR3"/>
<organism evidence="1 2">
    <name type="scientific">Elysia crispata</name>
    <name type="common">lettuce slug</name>
    <dbReference type="NCBI Taxonomy" id="231223"/>
    <lineage>
        <taxon>Eukaryota</taxon>
        <taxon>Metazoa</taxon>
        <taxon>Spiralia</taxon>
        <taxon>Lophotrochozoa</taxon>
        <taxon>Mollusca</taxon>
        <taxon>Gastropoda</taxon>
        <taxon>Heterobranchia</taxon>
        <taxon>Euthyneura</taxon>
        <taxon>Panpulmonata</taxon>
        <taxon>Sacoglossa</taxon>
        <taxon>Placobranchoidea</taxon>
        <taxon>Plakobranchidae</taxon>
        <taxon>Elysia</taxon>
    </lineage>
</organism>
<sequence>MEFEADSEPWIQVPVQMPLTESRVYMGVRLLDINDGPWLVQNEKARLLGPQFDPALYQMVVMPNNRDPSYGNTDPTVLSDNQPMLAYADHLLGGYVYFQLREP</sequence>
<evidence type="ECO:0000313" key="1">
    <source>
        <dbReference type="EMBL" id="KAK3748382.1"/>
    </source>
</evidence>
<name>A0AAE0YLR3_9GAST</name>
<dbReference type="EMBL" id="JAWDGP010006027">
    <property type="protein sequence ID" value="KAK3748382.1"/>
    <property type="molecule type" value="Genomic_DNA"/>
</dbReference>
<gene>
    <name evidence="1" type="ORF">RRG08_018224</name>
</gene>
<comment type="caution">
    <text evidence="1">The sequence shown here is derived from an EMBL/GenBank/DDBJ whole genome shotgun (WGS) entry which is preliminary data.</text>
</comment>
<reference evidence="1" key="1">
    <citation type="journal article" date="2023" name="G3 (Bethesda)">
        <title>A reference genome for the long-term kleptoplast-retaining sea slug Elysia crispata morphotype clarki.</title>
        <authorList>
            <person name="Eastman K.E."/>
            <person name="Pendleton A.L."/>
            <person name="Shaikh M.A."/>
            <person name="Suttiyut T."/>
            <person name="Ogas R."/>
            <person name="Tomko P."/>
            <person name="Gavelis G."/>
            <person name="Widhalm J.R."/>
            <person name="Wisecaver J.H."/>
        </authorList>
    </citation>
    <scope>NUCLEOTIDE SEQUENCE</scope>
    <source>
        <strain evidence="1">ECLA1</strain>
    </source>
</reference>
<keyword evidence="2" id="KW-1185">Reference proteome</keyword>
<dbReference type="Proteomes" id="UP001283361">
    <property type="component" value="Unassembled WGS sequence"/>
</dbReference>